<dbReference type="RefSeq" id="WP_069689973.1">
    <property type="nucleotide sequence ID" value="NZ_CP017147.1"/>
</dbReference>
<dbReference type="PANTHER" id="PTHR42904">
    <property type="entry name" value="NUDIX HYDROLASE, NUDC SUBFAMILY"/>
    <property type="match status" value="1"/>
</dbReference>
<dbReference type="CDD" id="cd03429">
    <property type="entry name" value="NUDIX_NADH_pyrophosphatase_Nudt13"/>
    <property type="match status" value="1"/>
</dbReference>
<evidence type="ECO:0000256" key="9">
    <source>
        <dbReference type="ARBA" id="ARBA00023679"/>
    </source>
</evidence>
<gene>
    <name evidence="11" type="ORF">BHK69_10015</name>
</gene>
<dbReference type="InterPro" id="IPR050241">
    <property type="entry name" value="NAD-cap_RNA_hydrolase_NudC"/>
</dbReference>
<evidence type="ECO:0000256" key="7">
    <source>
        <dbReference type="ARBA" id="ARBA00022842"/>
    </source>
</evidence>
<dbReference type="STRING" id="1526658.BHK69_10015"/>
<keyword evidence="12" id="KW-1185">Reference proteome</keyword>
<dbReference type="EC" id="3.6.1.22" evidence="4"/>
<dbReference type="InterPro" id="IPR015797">
    <property type="entry name" value="NUDIX_hydrolase-like_dom_sf"/>
</dbReference>
<keyword evidence="8" id="KW-0520">NAD</keyword>
<dbReference type="SUPFAM" id="SSF55811">
    <property type="entry name" value="Nudix"/>
    <property type="match status" value="1"/>
</dbReference>
<evidence type="ECO:0000256" key="5">
    <source>
        <dbReference type="ARBA" id="ARBA00022723"/>
    </source>
</evidence>
<dbReference type="PROSITE" id="PS51462">
    <property type="entry name" value="NUDIX"/>
    <property type="match status" value="1"/>
</dbReference>
<evidence type="ECO:0000256" key="2">
    <source>
        <dbReference type="ARBA" id="ARBA00001947"/>
    </source>
</evidence>
<dbReference type="Gene3D" id="3.90.79.10">
    <property type="entry name" value="Nucleoside Triphosphate Pyrophosphohydrolase"/>
    <property type="match status" value="1"/>
</dbReference>
<evidence type="ECO:0000256" key="6">
    <source>
        <dbReference type="ARBA" id="ARBA00022801"/>
    </source>
</evidence>
<evidence type="ECO:0000259" key="10">
    <source>
        <dbReference type="PROSITE" id="PS51462"/>
    </source>
</evidence>
<dbReference type="AlphaFoldDB" id="A0A1D7U056"/>
<evidence type="ECO:0000256" key="3">
    <source>
        <dbReference type="ARBA" id="ARBA00009595"/>
    </source>
</evidence>
<keyword evidence="5" id="KW-0479">Metal-binding</keyword>
<dbReference type="GO" id="GO:0035529">
    <property type="term" value="F:NADH pyrophosphatase activity"/>
    <property type="evidence" value="ECO:0007669"/>
    <property type="project" value="TreeGrafter"/>
</dbReference>
<evidence type="ECO:0000256" key="8">
    <source>
        <dbReference type="ARBA" id="ARBA00023027"/>
    </source>
</evidence>
<organism evidence="11 12">
    <name type="scientific">Bosea vaviloviae</name>
    <dbReference type="NCBI Taxonomy" id="1526658"/>
    <lineage>
        <taxon>Bacteria</taxon>
        <taxon>Pseudomonadati</taxon>
        <taxon>Pseudomonadota</taxon>
        <taxon>Alphaproteobacteria</taxon>
        <taxon>Hyphomicrobiales</taxon>
        <taxon>Boseaceae</taxon>
        <taxon>Bosea</taxon>
    </lineage>
</organism>
<dbReference type="InterPro" id="IPR015376">
    <property type="entry name" value="Znr_NADH_PPase"/>
</dbReference>
<dbReference type="InterPro" id="IPR020084">
    <property type="entry name" value="NUDIX_hydrolase_CS"/>
</dbReference>
<dbReference type="GO" id="GO:0046872">
    <property type="term" value="F:metal ion binding"/>
    <property type="evidence" value="ECO:0007669"/>
    <property type="project" value="UniProtKB-KW"/>
</dbReference>
<evidence type="ECO:0000313" key="12">
    <source>
        <dbReference type="Proteomes" id="UP000094969"/>
    </source>
</evidence>
<comment type="catalytic activity">
    <reaction evidence="9">
        <text>a 5'-end NAD(+)-phospho-ribonucleoside in mRNA + H2O = a 5'-end phospho-adenosine-phospho-ribonucleoside in mRNA + beta-nicotinamide D-ribonucleotide + 2 H(+)</text>
        <dbReference type="Rhea" id="RHEA:60876"/>
        <dbReference type="Rhea" id="RHEA-COMP:15698"/>
        <dbReference type="Rhea" id="RHEA-COMP:15719"/>
        <dbReference type="ChEBI" id="CHEBI:14649"/>
        <dbReference type="ChEBI" id="CHEBI:15377"/>
        <dbReference type="ChEBI" id="CHEBI:15378"/>
        <dbReference type="ChEBI" id="CHEBI:144029"/>
        <dbReference type="ChEBI" id="CHEBI:144051"/>
    </reaction>
    <physiologicalReaction direction="left-to-right" evidence="9">
        <dbReference type="Rhea" id="RHEA:60877"/>
    </physiologicalReaction>
</comment>
<evidence type="ECO:0000313" key="11">
    <source>
        <dbReference type="EMBL" id="AOO80755.1"/>
    </source>
</evidence>
<dbReference type="EMBL" id="CP017147">
    <property type="protein sequence ID" value="AOO80755.1"/>
    <property type="molecule type" value="Genomic_DNA"/>
</dbReference>
<dbReference type="GO" id="GO:0006742">
    <property type="term" value="P:NADP+ catabolic process"/>
    <property type="evidence" value="ECO:0007669"/>
    <property type="project" value="TreeGrafter"/>
</dbReference>
<comment type="cofactor">
    <cofactor evidence="2">
        <name>Zn(2+)</name>
        <dbReference type="ChEBI" id="CHEBI:29105"/>
    </cofactor>
</comment>
<comment type="cofactor">
    <cofactor evidence="1">
        <name>Mg(2+)</name>
        <dbReference type="ChEBI" id="CHEBI:18420"/>
    </cofactor>
</comment>
<keyword evidence="7" id="KW-0460">Magnesium</keyword>
<dbReference type="Pfam" id="PF00293">
    <property type="entry name" value="NUDIX"/>
    <property type="match status" value="1"/>
</dbReference>
<dbReference type="GO" id="GO:0005829">
    <property type="term" value="C:cytosol"/>
    <property type="evidence" value="ECO:0007669"/>
    <property type="project" value="TreeGrafter"/>
</dbReference>
<evidence type="ECO:0000256" key="4">
    <source>
        <dbReference type="ARBA" id="ARBA00012381"/>
    </source>
</evidence>
<keyword evidence="6" id="KW-0378">Hydrolase</keyword>
<dbReference type="GO" id="GO:0019677">
    <property type="term" value="P:NAD+ catabolic process"/>
    <property type="evidence" value="ECO:0007669"/>
    <property type="project" value="TreeGrafter"/>
</dbReference>
<name>A0A1D7U056_9HYPH</name>
<protein>
    <recommendedName>
        <fullName evidence="4">NAD(+) diphosphatase</fullName>
        <ecNumber evidence="4">3.6.1.22</ecNumber>
    </recommendedName>
</protein>
<dbReference type="Proteomes" id="UP000094969">
    <property type="component" value="Chromosome"/>
</dbReference>
<dbReference type="Gene3D" id="3.90.79.20">
    <property type="match status" value="1"/>
</dbReference>
<dbReference type="PROSITE" id="PS00893">
    <property type="entry name" value="NUDIX_BOX"/>
    <property type="match status" value="1"/>
</dbReference>
<dbReference type="InterPro" id="IPR049734">
    <property type="entry name" value="NudC-like_C"/>
</dbReference>
<dbReference type="NCBIfam" id="NF001299">
    <property type="entry name" value="PRK00241.1"/>
    <property type="match status" value="1"/>
</dbReference>
<accession>A0A1D7U056</accession>
<evidence type="ECO:0000256" key="1">
    <source>
        <dbReference type="ARBA" id="ARBA00001946"/>
    </source>
</evidence>
<dbReference type="OrthoDB" id="9791656at2"/>
<reference evidence="11 12" key="1">
    <citation type="journal article" date="2015" name="Antonie Van Leeuwenhoek">
        <title>Bosea vaviloviae sp. nov., a new species of slow-growing rhizobia isolated from nodules of the relict species Vavilovia formosa (Stev.) Fed.</title>
        <authorList>
            <person name="Safronova V.I."/>
            <person name="Kuznetsova I.G."/>
            <person name="Sazanova A.L."/>
            <person name="Kimeklis A.K."/>
            <person name="Belimov A.A."/>
            <person name="Andronov E.E."/>
            <person name="Pinaev A.G."/>
            <person name="Chizhevskaya E.P."/>
            <person name="Pukhaev A.R."/>
            <person name="Popov K.P."/>
            <person name="Willems A."/>
            <person name="Tikhonovich I.A."/>
        </authorList>
    </citation>
    <scope>NUCLEOTIDE SEQUENCE [LARGE SCALE GENOMIC DNA]</scope>
    <source>
        <strain evidence="11 12">Vaf18</strain>
    </source>
</reference>
<proteinExistence type="inferred from homology"/>
<feature type="domain" description="Nudix hydrolase" evidence="10">
    <location>
        <begin position="177"/>
        <end position="301"/>
    </location>
</feature>
<dbReference type="PANTHER" id="PTHR42904:SF6">
    <property type="entry name" value="NAD-CAPPED RNA HYDROLASE NUDT12"/>
    <property type="match status" value="1"/>
</dbReference>
<dbReference type="InterPro" id="IPR000086">
    <property type="entry name" value="NUDIX_hydrolase_dom"/>
</dbReference>
<sequence length="321" mass="35276">MNDASNRRERSAQTGFATSHLDRRADLRDKPDAIAALRHRSDTRLAVLAGETPVLKRLEGEALSVWFSHGETELLGAGLEEAFLGLDPDGAPRFARLIDKALAEPLRERPEVLLSDLRSVALKRLVPAHELGPLGEGKALLDWHARHRFCAQCGGPSELGSAGWKRHCTACGAQHFPRTDPVVIMLATRGDKCLLARQARFAPGMYSCIAGFIEPGETFEDAVRRETWEEAGLRTGTVRYIASQPWPFPGSLMIGCLVEALNDDIVLDGMELEAGRWFSRAEALQMLEGNHPEGFTSPQHLAIANTILRAWAVEGEEVNSE</sequence>
<dbReference type="Pfam" id="PF09297">
    <property type="entry name" value="Zn_ribbon_NUD"/>
    <property type="match status" value="1"/>
</dbReference>
<dbReference type="KEGG" id="bvv:BHK69_10015"/>
<comment type="similarity">
    <text evidence="3">Belongs to the Nudix hydrolase family. NudC subfamily.</text>
</comment>